<evidence type="ECO:0000313" key="3">
    <source>
        <dbReference type="EMBL" id="GGH09803.1"/>
    </source>
</evidence>
<organism evidence="3 4">
    <name type="scientific">Alsobacter metallidurans</name>
    <dbReference type="NCBI Taxonomy" id="340221"/>
    <lineage>
        <taxon>Bacteria</taxon>
        <taxon>Pseudomonadati</taxon>
        <taxon>Pseudomonadota</taxon>
        <taxon>Alphaproteobacteria</taxon>
        <taxon>Hyphomicrobiales</taxon>
        <taxon>Alsobacteraceae</taxon>
        <taxon>Alsobacter</taxon>
    </lineage>
</organism>
<dbReference type="EMBL" id="BMES01000001">
    <property type="protein sequence ID" value="GGH09803.1"/>
    <property type="molecule type" value="Genomic_DNA"/>
</dbReference>
<feature type="region of interest" description="Disordered" evidence="1">
    <location>
        <begin position="92"/>
        <end position="122"/>
    </location>
</feature>
<keyword evidence="2" id="KW-0732">Signal</keyword>
<reference evidence="3" key="1">
    <citation type="journal article" date="2014" name="Int. J. Syst. Evol. Microbiol.">
        <title>Complete genome sequence of Corynebacterium casei LMG S-19264T (=DSM 44701T), isolated from a smear-ripened cheese.</title>
        <authorList>
            <consortium name="US DOE Joint Genome Institute (JGI-PGF)"/>
            <person name="Walter F."/>
            <person name="Albersmeier A."/>
            <person name="Kalinowski J."/>
            <person name="Ruckert C."/>
        </authorList>
    </citation>
    <scope>NUCLEOTIDE SEQUENCE</scope>
    <source>
        <strain evidence="3">CGMCC 1.12214</strain>
    </source>
</reference>
<dbReference type="AlphaFoldDB" id="A0A917I4K3"/>
<evidence type="ECO:0000256" key="1">
    <source>
        <dbReference type="SAM" id="MobiDB-lite"/>
    </source>
</evidence>
<gene>
    <name evidence="3" type="ORF">GCM10007036_06020</name>
</gene>
<comment type="caution">
    <text evidence="3">The sequence shown here is derived from an EMBL/GenBank/DDBJ whole genome shotgun (WGS) entry which is preliminary data.</text>
</comment>
<dbReference type="Proteomes" id="UP000603912">
    <property type="component" value="Unassembled WGS sequence"/>
</dbReference>
<reference evidence="3" key="2">
    <citation type="submission" date="2020-09" db="EMBL/GenBank/DDBJ databases">
        <authorList>
            <person name="Sun Q."/>
            <person name="Zhou Y."/>
        </authorList>
    </citation>
    <scope>NUCLEOTIDE SEQUENCE</scope>
    <source>
        <strain evidence="3">CGMCC 1.12214</strain>
    </source>
</reference>
<sequence length="122" mass="12797">MTRKRAAMRSLPLAIVLACAAWLFTLAADGHRAPALDGPSAWRSHAPVESVRPTTPTLVARAASQAAFIPGRDGPDPVALAPAALRLHGSPAAETVQWPGRSPVRLGEWTDAWPRAPPSSPA</sequence>
<evidence type="ECO:0008006" key="5">
    <source>
        <dbReference type="Google" id="ProtNLM"/>
    </source>
</evidence>
<evidence type="ECO:0000313" key="4">
    <source>
        <dbReference type="Proteomes" id="UP000603912"/>
    </source>
</evidence>
<feature type="chain" id="PRO_5036757525" description="Secreted protein" evidence="2">
    <location>
        <begin position="28"/>
        <end position="122"/>
    </location>
</feature>
<evidence type="ECO:0000256" key="2">
    <source>
        <dbReference type="SAM" id="SignalP"/>
    </source>
</evidence>
<name>A0A917I4K3_9HYPH</name>
<accession>A0A917I4K3</accession>
<proteinExistence type="predicted"/>
<protein>
    <recommendedName>
        <fullName evidence="5">Secreted protein</fullName>
    </recommendedName>
</protein>
<feature type="signal peptide" evidence="2">
    <location>
        <begin position="1"/>
        <end position="27"/>
    </location>
</feature>
<keyword evidence="4" id="KW-1185">Reference proteome</keyword>